<dbReference type="Pfam" id="PF06127">
    <property type="entry name" value="Mpo1-like"/>
    <property type="match status" value="1"/>
</dbReference>
<keyword evidence="1" id="KW-0812">Transmembrane</keyword>
<sequence>MAHKEFDTYWLAYLAAHSKPATRACHYVGTLLGIFIGIPLSASIAWWAFPVLGAIGYGIALASHPLVQGNRPFASRPVWGLACDLRMLLLAATNQLTPHLLRAKPSAISPSD</sequence>
<evidence type="ECO:0000313" key="3">
    <source>
        <dbReference type="Proteomes" id="UP000663400"/>
    </source>
</evidence>
<name>A0ABX7RCI5_9GAMM</name>
<dbReference type="RefSeq" id="WP_200605236.1">
    <property type="nucleotide sequence ID" value="NZ_CP071517.1"/>
</dbReference>
<protein>
    <submittedName>
        <fullName evidence="2">DUF962 domain-containing protein</fullName>
    </submittedName>
</protein>
<gene>
    <name evidence="2" type="ORF">HIV01_005035</name>
</gene>
<dbReference type="PANTHER" id="PTHR34205:SF2">
    <property type="entry name" value="DUF962 DOMAIN-CONTAINING PROTEIN"/>
    <property type="match status" value="1"/>
</dbReference>
<organism evidence="2 3">
    <name type="scientific">Lysobacter arenosi</name>
    <dbReference type="NCBI Taxonomy" id="2795387"/>
    <lineage>
        <taxon>Bacteria</taxon>
        <taxon>Pseudomonadati</taxon>
        <taxon>Pseudomonadota</taxon>
        <taxon>Gammaproteobacteria</taxon>
        <taxon>Lysobacterales</taxon>
        <taxon>Lysobacteraceae</taxon>
        <taxon>Lysobacter</taxon>
    </lineage>
</organism>
<dbReference type="EMBL" id="CP071517">
    <property type="protein sequence ID" value="QSX75875.1"/>
    <property type="molecule type" value="Genomic_DNA"/>
</dbReference>
<dbReference type="Proteomes" id="UP000663400">
    <property type="component" value="Chromosome"/>
</dbReference>
<dbReference type="PANTHER" id="PTHR34205">
    <property type="entry name" value="TRANSMEMBRANE PROTEIN"/>
    <property type="match status" value="1"/>
</dbReference>
<accession>A0ABX7RCI5</accession>
<proteinExistence type="predicted"/>
<reference evidence="2 3" key="1">
    <citation type="submission" date="2021-02" db="EMBL/GenBank/DDBJ databases">
        <title>Lysobacter arenosi sp. nov., isolated from soil of gangwondo yeongwol, south Korea.</title>
        <authorList>
            <person name="Kim K.R."/>
            <person name="Kim K.H."/>
            <person name="Jeon C.O."/>
        </authorList>
    </citation>
    <scope>NUCLEOTIDE SEQUENCE [LARGE SCALE GENOMIC DNA]</scope>
    <source>
        <strain evidence="2 3">R7</strain>
    </source>
</reference>
<feature type="transmembrane region" description="Helical" evidence="1">
    <location>
        <begin position="21"/>
        <end position="38"/>
    </location>
</feature>
<keyword evidence="1" id="KW-1133">Transmembrane helix</keyword>
<keyword evidence="1" id="KW-0472">Membrane</keyword>
<evidence type="ECO:0000313" key="2">
    <source>
        <dbReference type="EMBL" id="QSX75875.1"/>
    </source>
</evidence>
<keyword evidence="3" id="KW-1185">Reference proteome</keyword>
<evidence type="ECO:0000256" key="1">
    <source>
        <dbReference type="SAM" id="Phobius"/>
    </source>
</evidence>
<dbReference type="InterPro" id="IPR009305">
    <property type="entry name" value="Mpo1-like"/>
</dbReference>